<dbReference type="GO" id="GO:0031956">
    <property type="term" value="F:medium-chain fatty acid-CoA ligase activity"/>
    <property type="evidence" value="ECO:0007669"/>
    <property type="project" value="TreeGrafter"/>
</dbReference>
<evidence type="ECO:0000259" key="3">
    <source>
        <dbReference type="Pfam" id="PF00501"/>
    </source>
</evidence>
<dbReference type="InterPro" id="IPR045851">
    <property type="entry name" value="AMP-bd_C_sf"/>
</dbReference>
<dbReference type="Pfam" id="PF00501">
    <property type="entry name" value="AMP-binding"/>
    <property type="match status" value="1"/>
</dbReference>
<dbReference type="PANTHER" id="PTHR43201:SF5">
    <property type="entry name" value="MEDIUM-CHAIN ACYL-COA LIGASE ACSF2, MITOCHONDRIAL"/>
    <property type="match status" value="1"/>
</dbReference>
<dbReference type="AlphaFoldDB" id="A0A9W4VM81"/>
<reference evidence="4" key="1">
    <citation type="submission" date="2022-07" db="EMBL/GenBank/DDBJ databases">
        <authorList>
            <person name="Criscuolo A."/>
        </authorList>
    </citation>
    <scope>NUCLEOTIDE SEQUENCE</scope>
    <source>
        <strain evidence="4">CIP111854</strain>
    </source>
</reference>
<dbReference type="Gene3D" id="3.30.300.30">
    <property type="match status" value="1"/>
</dbReference>
<dbReference type="InterPro" id="IPR042099">
    <property type="entry name" value="ANL_N_sf"/>
</dbReference>
<keyword evidence="5" id="KW-1185">Reference proteome</keyword>
<dbReference type="Proteomes" id="UP001152467">
    <property type="component" value="Unassembled WGS sequence"/>
</dbReference>
<dbReference type="InterPro" id="IPR000873">
    <property type="entry name" value="AMP-dep_synth/lig_dom"/>
</dbReference>
<dbReference type="SUPFAM" id="SSF56801">
    <property type="entry name" value="Acetyl-CoA synthetase-like"/>
    <property type="match status" value="1"/>
</dbReference>
<dbReference type="PROSITE" id="PS00455">
    <property type="entry name" value="AMP_BINDING"/>
    <property type="match status" value="1"/>
</dbReference>
<sequence>MSYHGNLSSIKRMLAQKRDRLSVSNLIDVASELHGDKSIFFQMSESSTDTSRGLSAQCLRKRANTYSNILKNKYHINRYDRVGILLDNSMEYHIWFLAIVRAGGIAVPMNGGFDKVELDEYLTQTGVNILVTESAIWGENYPTQQVEHYISLDDKNLDERGCYVEDAAQEQSDEFECIKLSPDDVVLIPHTSGTTGIPKPVTHTDSTLVAVLLSNSKAIFTSKDEQVMLVMPCNHWISHCAFLVSLVSCDTTRWLVKDFSAKFVLESIDKYKTNNFIAFAGNYAKMYNEGLDNYRLDTIKMWVSVADVSYEVHQREFVQKGALLRVFGKVVMKSLFIDLLGSSETGVPALMRSISSYSNRFGRYLGRPVNNSLRVNVVDEYGNEVPVNQPGRLVVSGPTMFKGYWNNSEKELGVFHNDWWWTGDVVYKDRRGRFYHMDRGVNLIETSSGPISTLALEEQVIKADGVLNACVLGINLNGDDNPSVACVIQSDAKEEDYDSIVSTIKQFDLAKEVKHFVFTLNEFPRGLTGKVLKRSLKNRISEHFDQNKNEDIKKISVV</sequence>
<dbReference type="CDD" id="cd04433">
    <property type="entry name" value="AFD_class_I"/>
    <property type="match status" value="1"/>
</dbReference>
<dbReference type="InterPro" id="IPR020845">
    <property type="entry name" value="AMP-binding_CS"/>
</dbReference>
<keyword evidence="2 4" id="KW-0436">Ligase</keyword>
<accession>A0A9W4VM81</accession>
<dbReference type="Gene3D" id="3.40.50.12780">
    <property type="entry name" value="N-terminal domain of ligase-like"/>
    <property type="match status" value="1"/>
</dbReference>
<dbReference type="RefSeq" id="WP_261625581.1">
    <property type="nucleotide sequence ID" value="NZ_CAMAPC010000001.1"/>
</dbReference>
<evidence type="ECO:0000256" key="1">
    <source>
        <dbReference type="ARBA" id="ARBA00006432"/>
    </source>
</evidence>
<organism evidence="4 5">
    <name type="scientific">Pseudoalteromonas holothuriae</name>
    <dbReference type="NCBI Taxonomy" id="2963714"/>
    <lineage>
        <taxon>Bacteria</taxon>
        <taxon>Pseudomonadati</taxon>
        <taxon>Pseudomonadota</taxon>
        <taxon>Gammaproteobacteria</taxon>
        <taxon>Alteromonadales</taxon>
        <taxon>Pseudoalteromonadaceae</taxon>
        <taxon>Pseudoalteromonas</taxon>
    </lineage>
</organism>
<dbReference type="GO" id="GO:0004467">
    <property type="term" value="F:long-chain fatty acid-CoA ligase activity"/>
    <property type="evidence" value="ECO:0007669"/>
    <property type="project" value="UniProtKB-EC"/>
</dbReference>
<dbReference type="EMBL" id="CAMAPC010000001">
    <property type="protein sequence ID" value="CAH9049570.1"/>
    <property type="molecule type" value="Genomic_DNA"/>
</dbReference>
<name>A0A9W4VM81_9GAMM</name>
<evidence type="ECO:0000313" key="5">
    <source>
        <dbReference type="Proteomes" id="UP001152467"/>
    </source>
</evidence>
<comment type="similarity">
    <text evidence="1">Belongs to the ATP-dependent AMP-binding enzyme family.</text>
</comment>
<proteinExistence type="inferred from homology"/>
<dbReference type="PANTHER" id="PTHR43201">
    <property type="entry name" value="ACYL-COA SYNTHETASE"/>
    <property type="match status" value="1"/>
</dbReference>
<protein>
    <submittedName>
        <fullName evidence="4">Long-chain-fatty-acid--CoA ligase</fullName>
        <ecNumber evidence="4">6.2.1.3</ecNumber>
    </submittedName>
</protein>
<feature type="domain" description="AMP-dependent synthetase/ligase" evidence="3">
    <location>
        <begin position="49"/>
        <end position="405"/>
    </location>
</feature>
<gene>
    <name evidence="4" type="primary">fadD_1</name>
    <name evidence="4" type="ORF">PSECIP111854_00215</name>
</gene>
<evidence type="ECO:0000313" key="4">
    <source>
        <dbReference type="EMBL" id="CAH9049570.1"/>
    </source>
</evidence>
<dbReference type="EC" id="6.2.1.3" evidence="4"/>
<evidence type="ECO:0000256" key="2">
    <source>
        <dbReference type="ARBA" id="ARBA00022598"/>
    </source>
</evidence>
<comment type="caution">
    <text evidence="4">The sequence shown here is derived from an EMBL/GenBank/DDBJ whole genome shotgun (WGS) entry which is preliminary data.</text>
</comment>